<evidence type="ECO:0000313" key="2">
    <source>
        <dbReference type="Proteomes" id="UP000267096"/>
    </source>
</evidence>
<evidence type="ECO:0000313" key="1">
    <source>
        <dbReference type="EMBL" id="VDK25174.1"/>
    </source>
</evidence>
<dbReference type="InterPro" id="IPR029034">
    <property type="entry name" value="Cystine-knot_cytokine"/>
</dbReference>
<dbReference type="EMBL" id="UYRR01009959">
    <property type="protein sequence ID" value="VDK25174.1"/>
    <property type="molecule type" value="Genomic_DNA"/>
</dbReference>
<dbReference type="PANTHER" id="PTHR33995">
    <property type="entry name" value="PROTEIN CBG18546"/>
    <property type="match status" value="1"/>
</dbReference>
<name>A0A0M3JCT3_ANISI</name>
<evidence type="ECO:0000313" key="3">
    <source>
        <dbReference type="WBParaSite" id="ASIM_0000541601-mRNA-1"/>
    </source>
</evidence>
<accession>A0A0M3JCT3</accession>
<organism evidence="3">
    <name type="scientific">Anisakis simplex</name>
    <name type="common">Herring worm</name>
    <dbReference type="NCBI Taxonomy" id="6269"/>
    <lineage>
        <taxon>Eukaryota</taxon>
        <taxon>Metazoa</taxon>
        <taxon>Ecdysozoa</taxon>
        <taxon>Nematoda</taxon>
        <taxon>Chromadorea</taxon>
        <taxon>Rhabditida</taxon>
        <taxon>Spirurina</taxon>
        <taxon>Ascaridomorpha</taxon>
        <taxon>Ascaridoidea</taxon>
        <taxon>Anisakidae</taxon>
        <taxon>Anisakis</taxon>
        <taxon>Anisakis simplex complex</taxon>
    </lineage>
</organism>
<reference evidence="1 2" key="2">
    <citation type="submission" date="2018-11" db="EMBL/GenBank/DDBJ databases">
        <authorList>
            <consortium name="Pathogen Informatics"/>
        </authorList>
    </citation>
    <scope>NUCLEOTIDE SEQUENCE [LARGE SCALE GENOMIC DNA]</scope>
</reference>
<dbReference type="AlphaFoldDB" id="A0A0M3JCT3"/>
<dbReference type="PANTHER" id="PTHR33995:SF8">
    <property type="entry name" value="PRION-LIKE-(Q_N-RICH)-DOMAIN-BEARING PROTEIN"/>
    <property type="match status" value="1"/>
</dbReference>
<dbReference type="Proteomes" id="UP000267096">
    <property type="component" value="Unassembled WGS sequence"/>
</dbReference>
<dbReference type="SUPFAM" id="SSF57501">
    <property type="entry name" value="Cystine-knot cytokines"/>
    <property type="match status" value="1"/>
</dbReference>
<keyword evidence="2" id="KW-1185">Reference proteome</keyword>
<dbReference type="WBParaSite" id="ASIM_0000541601-mRNA-1">
    <property type="protein sequence ID" value="ASIM_0000541601-mRNA-1"/>
    <property type="gene ID" value="ASIM_0000541601"/>
</dbReference>
<sequence>MQFIKTIQLPSYQSSYITSPTVFYPQQRAKRVPQHRNRFVISCIERGESESDESDMLTLCGACWTWRQLPEDYFPRLLNELVCKNSADAYCLSGEYA</sequence>
<dbReference type="OrthoDB" id="5977230at2759"/>
<protein>
    <submittedName>
        <fullName evidence="3">F-box domain-containing protein</fullName>
    </submittedName>
</protein>
<proteinExistence type="predicted"/>
<reference evidence="3" key="1">
    <citation type="submission" date="2017-02" db="UniProtKB">
        <authorList>
            <consortium name="WormBaseParasite"/>
        </authorList>
    </citation>
    <scope>IDENTIFICATION</scope>
</reference>
<gene>
    <name evidence="1" type="ORF">ASIM_LOCUS5213</name>
</gene>